<protein>
    <submittedName>
        <fullName evidence="2">Uncharacterized protein</fullName>
    </submittedName>
</protein>
<name>A0A7J5TUZ4_9BACT</name>
<sequence>MVRGFFVKSCSIALSNNHKTSMPEPEKSLGQKILSFFVKDESAPRTDVSGTDVPGTTGAGVPLPGTQPPASQTAPSTARPVANGAPGEIDAKFADHFTEVLSKANVPGPDYFEFRETLRNLADLGLPEDKRYQAAWASFKAIAGNVDVAMLTSTANGYLTALNADRELFLKSVETALNERVGGLQNEQKALLADNEAIAKQIAELQKRQQANNDRLSNIGGEIAEQSTKLTQNRNNFEVTYASFTEQIKHDVSKIQTYLTQ</sequence>
<comment type="caution">
    <text evidence="2">The sequence shown here is derived from an EMBL/GenBank/DDBJ whole genome shotgun (WGS) entry which is preliminary data.</text>
</comment>
<organism evidence="2 3">
    <name type="scientific">Rudanella paleaurantiibacter</name>
    <dbReference type="NCBI Taxonomy" id="2614655"/>
    <lineage>
        <taxon>Bacteria</taxon>
        <taxon>Pseudomonadati</taxon>
        <taxon>Bacteroidota</taxon>
        <taxon>Cytophagia</taxon>
        <taxon>Cytophagales</taxon>
        <taxon>Cytophagaceae</taxon>
        <taxon>Rudanella</taxon>
    </lineage>
</organism>
<dbReference type="AlphaFoldDB" id="A0A7J5TUZ4"/>
<evidence type="ECO:0000313" key="2">
    <source>
        <dbReference type="EMBL" id="KAB7727980.1"/>
    </source>
</evidence>
<proteinExistence type="predicted"/>
<dbReference type="EMBL" id="WELI01000009">
    <property type="protein sequence ID" value="KAB7727980.1"/>
    <property type="molecule type" value="Genomic_DNA"/>
</dbReference>
<evidence type="ECO:0000313" key="3">
    <source>
        <dbReference type="Proteomes" id="UP000488299"/>
    </source>
</evidence>
<gene>
    <name evidence="2" type="ORF">F5984_19690</name>
</gene>
<dbReference type="Proteomes" id="UP000488299">
    <property type="component" value="Unassembled WGS sequence"/>
</dbReference>
<feature type="region of interest" description="Disordered" evidence="1">
    <location>
        <begin position="44"/>
        <end position="85"/>
    </location>
</feature>
<evidence type="ECO:0000256" key="1">
    <source>
        <dbReference type="SAM" id="MobiDB-lite"/>
    </source>
</evidence>
<reference evidence="2 3" key="1">
    <citation type="submission" date="2019-10" db="EMBL/GenBank/DDBJ databases">
        <title>Rudanella paleaurantiibacter sp. nov., isolated from sludge.</title>
        <authorList>
            <person name="Xu S.Q."/>
        </authorList>
    </citation>
    <scope>NUCLEOTIDE SEQUENCE [LARGE SCALE GENOMIC DNA]</scope>
    <source>
        <strain evidence="2 3">HX-22-17</strain>
    </source>
</reference>
<keyword evidence="3" id="KW-1185">Reference proteome</keyword>
<accession>A0A7J5TUZ4</accession>